<feature type="compositionally biased region" description="Low complexity" evidence="1">
    <location>
        <begin position="261"/>
        <end position="287"/>
    </location>
</feature>
<keyword evidence="2" id="KW-0812">Transmembrane</keyword>
<feature type="region of interest" description="Disordered" evidence="1">
    <location>
        <begin position="212"/>
        <end position="293"/>
    </location>
</feature>
<accession>A0A8H5AZC1</accession>
<dbReference type="AlphaFoldDB" id="A0A8H5AZC1"/>
<proteinExistence type="predicted"/>
<keyword evidence="2" id="KW-0472">Membrane</keyword>
<feature type="compositionally biased region" description="Polar residues" evidence="1">
    <location>
        <begin position="65"/>
        <end position="74"/>
    </location>
</feature>
<dbReference type="OrthoDB" id="3131427at2759"/>
<organism evidence="3 4">
    <name type="scientific">Tetrapyrgos nigripes</name>
    <dbReference type="NCBI Taxonomy" id="182062"/>
    <lineage>
        <taxon>Eukaryota</taxon>
        <taxon>Fungi</taxon>
        <taxon>Dikarya</taxon>
        <taxon>Basidiomycota</taxon>
        <taxon>Agaricomycotina</taxon>
        <taxon>Agaricomycetes</taxon>
        <taxon>Agaricomycetidae</taxon>
        <taxon>Agaricales</taxon>
        <taxon>Marasmiineae</taxon>
        <taxon>Marasmiaceae</taxon>
        <taxon>Tetrapyrgos</taxon>
    </lineage>
</organism>
<keyword evidence="2" id="KW-1133">Transmembrane helix</keyword>
<dbReference type="Proteomes" id="UP000559256">
    <property type="component" value="Unassembled WGS sequence"/>
</dbReference>
<protein>
    <submittedName>
        <fullName evidence="3">Uncharacterized protein</fullName>
    </submittedName>
</protein>
<feature type="region of interest" description="Disordered" evidence="1">
    <location>
        <begin position="305"/>
        <end position="326"/>
    </location>
</feature>
<feature type="compositionally biased region" description="Low complexity" evidence="1">
    <location>
        <begin position="227"/>
        <end position="238"/>
    </location>
</feature>
<evidence type="ECO:0000313" key="3">
    <source>
        <dbReference type="EMBL" id="KAF5313806.1"/>
    </source>
</evidence>
<evidence type="ECO:0000313" key="4">
    <source>
        <dbReference type="Proteomes" id="UP000559256"/>
    </source>
</evidence>
<feature type="region of interest" description="Disordered" evidence="1">
    <location>
        <begin position="423"/>
        <end position="467"/>
    </location>
</feature>
<feature type="transmembrane region" description="Helical" evidence="2">
    <location>
        <begin position="575"/>
        <end position="599"/>
    </location>
</feature>
<feature type="compositionally biased region" description="Low complexity" evidence="1">
    <location>
        <begin position="444"/>
        <end position="455"/>
    </location>
</feature>
<evidence type="ECO:0000256" key="2">
    <source>
        <dbReference type="SAM" id="Phobius"/>
    </source>
</evidence>
<comment type="caution">
    <text evidence="3">The sequence shown here is derived from an EMBL/GenBank/DDBJ whole genome shotgun (WGS) entry which is preliminary data.</text>
</comment>
<name>A0A8H5AZC1_9AGAR</name>
<feature type="compositionally biased region" description="Pro residues" evidence="1">
    <location>
        <begin position="250"/>
        <end position="260"/>
    </location>
</feature>
<reference evidence="3 4" key="1">
    <citation type="journal article" date="2020" name="ISME J.">
        <title>Uncovering the hidden diversity of litter-decomposition mechanisms in mushroom-forming fungi.</title>
        <authorList>
            <person name="Floudas D."/>
            <person name="Bentzer J."/>
            <person name="Ahren D."/>
            <person name="Johansson T."/>
            <person name="Persson P."/>
            <person name="Tunlid A."/>
        </authorList>
    </citation>
    <scope>NUCLEOTIDE SEQUENCE [LARGE SCALE GENOMIC DNA]</scope>
    <source>
        <strain evidence="3 4">CBS 291.85</strain>
    </source>
</reference>
<sequence length="608" mass="66838">MAQPNIGPKITLTDETSNASVRTDPTILGATSLSHWIPEMHPYTLSAGLGPYEREAARSHEIPLSNRSSRSEQIFVTPPTTPQAFSSTAQYFEGTIHDDSPGPRPLDVQEDVDAHSISSRQTESLCIVKRPFIRATNIAALRTGFSDETSHFLPPPDELRVKSTLSAATQNLTSTSLPSLSPEATHRRYASESVSLTKLPFIKRPISRSTNIQRNSAYKTQRIAGTSSSLRLGVSSPSQRHHSRAFSEPPTMPPDIPLPSIPVSQSSSPSFPSSHSDSSQSSYSPPSLGNQFTNRLTLPRTALRLSSLGDQAKRSSNGTRPREPILTTPPVAHMYALRPVSTAFSGTHPTARYHLTNDPVVRSHHHRNRPWTISNSPSARIPTTSIRLSQISTFSQLEQTEIIEDENGFAYYRYRVRSSGIEEGGLGSSSGSRRSSMPSFPADVSSSSVRTSSTSPKTNGRRAPSPVLLSTHHNMPLESSKILCTPNSPLQIRVHRDSDLKRSAEYPRPLSQAHAKHASLDPRLQIRSHSSNVGSGPGLGGLRSEDNEVDANRSYEVVKPWLDPRNNPNATRALVAYWLVYGIIFLGFVGGVLDCYFGYRRALREYRR</sequence>
<keyword evidence="4" id="KW-1185">Reference proteome</keyword>
<feature type="region of interest" description="Disordered" evidence="1">
    <location>
        <begin position="63"/>
        <end position="82"/>
    </location>
</feature>
<feature type="region of interest" description="Disordered" evidence="1">
    <location>
        <begin position="508"/>
        <end position="546"/>
    </location>
</feature>
<dbReference type="EMBL" id="JAACJM010000520">
    <property type="protein sequence ID" value="KAF5313806.1"/>
    <property type="molecule type" value="Genomic_DNA"/>
</dbReference>
<feature type="compositionally biased region" description="Polar residues" evidence="1">
    <location>
        <begin position="212"/>
        <end position="226"/>
    </location>
</feature>
<gene>
    <name evidence="3" type="ORF">D9758_017921</name>
</gene>
<evidence type="ECO:0000256" key="1">
    <source>
        <dbReference type="SAM" id="MobiDB-lite"/>
    </source>
</evidence>